<keyword evidence="1" id="KW-1133">Transmembrane helix</keyword>
<dbReference type="AlphaFoldDB" id="A0A5D2BEF0"/>
<proteinExistence type="predicted"/>
<evidence type="ECO:0000313" key="3">
    <source>
        <dbReference type="Proteomes" id="UP000323506"/>
    </source>
</evidence>
<name>A0A5D2BEF0_GOSDA</name>
<keyword evidence="1" id="KW-0812">Transmembrane</keyword>
<protein>
    <submittedName>
        <fullName evidence="2">Uncharacterized protein</fullName>
    </submittedName>
</protein>
<evidence type="ECO:0000256" key="1">
    <source>
        <dbReference type="SAM" id="Phobius"/>
    </source>
</evidence>
<dbReference type="Proteomes" id="UP000323506">
    <property type="component" value="Chromosome D09"/>
</dbReference>
<reference evidence="2 3" key="1">
    <citation type="submission" date="2019-06" db="EMBL/GenBank/DDBJ databases">
        <title>WGS assembly of Gossypium darwinii.</title>
        <authorList>
            <person name="Chen Z.J."/>
            <person name="Sreedasyam A."/>
            <person name="Ando A."/>
            <person name="Song Q."/>
            <person name="De L."/>
            <person name="Hulse-Kemp A."/>
            <person name="Ding M."/>
            <person name="Ye W."/>
            <person name="Kirkbride R."/>
            <person name="Jenkins J."/>
            <person name="Plott C."/>
            <person name="Lovell J."/>
            <person name="Lin Y.-M."/>
            <person name="Vaughn R."/>
            <person name="Liu B."/>
            <person name="Li W."/>
            <person name="Simpson S."/>
            <person name="Scheffler B."/>
            <person name="Saski C."/>
            <person name="Grover C."/>
            <person name="Hu G."/>
            <person name="Conover J."/>
            <person name="Carlson J."/>
            <person name="Shu S."/>
            <person name="Boston L."/>
            <person name="Williams M."/>
            <person name="Peterson D."/>
            <person name="Mcgee K."/>
            <person name="Jones D."/>
            <person name="Wendel J."/>
            <person name="Stelly D."/>
            <person name="Grimwood J."/>
            <person name="Schmutz J."/>
        </authorList>
    </citation>
    <scope>NUCLEOTIDE SEQUENCE [LARGE SCALE GENOMIC DNA]</scope>
    <source>
        <strain evidence="2">1808015.09</strain>
    </source>
</reference>
<gene>
    <name evidence="2" type="ORF">ES288_D09G193700v1</name>
</gene>
<dbReference type="EMBL" id="CM017709">
    <property type="protein sequence ID" value="TYG54483.1"/>
    <property type="molecule type" value="Genomic_DNA"/>
</dbReference>
<sequence>MMLLFKTGIIYSNFLFKGLKMMFHSEIQTFCNMFTAYIYVSFRYYRTRKL</sequence>
<feature type="transmembrane region" description="Helical" evidence="1">
    <location>
        <begin position="27"/>
        <end position="45"/>
    </location>
</feature>
<keyword evidence="3" id="KW-1185">Reference proteome</keyword>
<accession>A0A5D2BEF0</accession>
<evidence type="ECO:0000313" key="2">
    <source>
        <dbReference type="EMBL" id="TYG54483.1"/>
    </source>
</evidence>
<organism evidence="2 3">
    <name type="scientific">Gossypium darwinii</name>
    <name type="common">Darwin's cotton</name>
    <name type="synonym">Gossypium barbadense var. darwinii</name>
    <dbReference type="NCBI Taxonomy" id="34276"/>
    <lineage>
        <taxon>Eukaryota</taxon>
        <taxon>Viridiplantae</taxon>
        <taxon>Streptophyta</taxon>
        <taxon>Embryophyta</taxon>
        <taxon>Tracheophyta</taxon>
        <taxon>Spermatophyta</taxon>
        <taxon>Magnoliopsida</taxon>
        <taxon>eudicotyledons</taxon>
        <taxon>Gunneridae</taxon>
        <taxon>Pentapetalae</taxon>
        <taxon>rosids</taxon>
        <taxon>malvids</taxon>
        <taxon>Malvales</taxon>
        <taxon>Malvaceae</taxon>
        <taxon>Malvoideae</taxon>
        <taxon>Gossypium</taxon>
    </lineage>
</organism>
<keyword evidence="1" id="KW-0472">Membrane</keyword>